<dbReference type="GO" id="GO:0004016">
    <property type="term" value="F:adenylate cyclase activity"/>
    <property type="evidence" value="ECO:0007669"/>
    <property type="project" value="UniProtKB-ARBA"/>
</dbReference>
<dbReference type="Pfam" id="PF00211">
    <property type="entry name" value="Guanylate_cyc"/>
    <property type="match status" value="1"/>
</dbReference>
<dbReference type="InterPro" id="IPR001041">
    <property type="entry name" value="2Fe-2S_ferredoxin-type"/>
</dbReference>
<dbReference type="SUPFAM" id="SSF81343">
    <property type="entry name" value="Fumarate reductase respiratory complex transmembrane subunits"/>
    <property type="match status" value="1"/>
</dbReference>
<feature type="transmembrane region" description="Helical" evidence="4">
    <location>
        <begin position="183"/>
        <end position="203"/>
    </location>
</feature>
<evidence type="ECO:0000313" key="8">
    <source>
        <dbReference type="Proteomes" id="UP000325684"/>
    </source>
</evidence>
<keyword evidence="8" id="KW-1185">Reference proteome</keyword>
<reference evidence="7 8" key="1">
    <citation type="journal article" date="2019" name="Microorganisms">
        <title>Genome Insights into the Novel Species Microvirga brassicacearum, a Rapeseed Endophyte with Biotechnological Potential.</title>
        <authorList>
            <person name="Jimenez-Gomez A."/>
            <person name="Saati-Santamaria Z."/>
            <person name="Igual J.M."/>
            <person name="Rivas R."/>
            <person name="Mateos P.F."/>
            <person name="Garcia-Fraile P."/>
        </authorList>
    </citation>
    <scope>NUCLEOTIDE SEQUENCE [LARGE SCALE GENOMIC DNA]</scope>
    <source>
        <strain evidence="7 8">CDVBN77</strain>
    </source>
</reference>
<dbReference type="InterPro" id="IPR034804">
    <property type="entry name" value="SQR/QFR_C/D"/>
</dbReference>
<evidence type="ECO:0000313" key="7">
    <source>
        <dbReference type="EMBL" id="KAB0266394.1"/>
    </source>
</evidence>
<comment type="subcellular location">
    <subcellularLocation>
        <location evidence="1">Cell membrane</location>
        <topology evidence="1">Multi-pass membrane protein</topology>
    </subcellularLocation>
</comment>
<feature type="transmembrane region" description="Helical" evidence="4">
    <location>
        <begin position="223"/>
        <end position="245"/>
    </location>
</feature>
<dbReference type="AlphaFoldDB" id="A0A5N3P9I0"/>
<keyword evidence="3 4" id="KW-0472">Membrane</keyword>
<accession>A0A5N3P9I0</accession>
<dbReference type="InterPro" id="IPR050697">
    <property type="entry name" value="Adenylyl/Guanylyl_Cyclase_3/4"/>
</dbReference>
<feature type="transmembrane region" description="Helical" evidence="4">
    <location>
        <begin position="101"/>
        <end position="120"/>
    </location>
</feature>
<dbReference type="Proteomes" id="UP000325684">
    <property type="component" value="Unassembled WGS sequence"/>
</dbReference>
<feature type="domain" description="Guanylate cyclase" evidence="5">
    <location>
        <begin position="374"/>
        <end position="506"/>
    </location>
</feature>
<evidence type="ECO:0000256" key="1">
    <source>
        <dbReference type="ARBA" id="ARBA00004651"/>
    </source>
</evidence>
<evidence type="ECO:0000256" key="3">
    <source>
        <dbReference type="ARBA" id="ARBA00023136"/>
    </source>
</evidence>
<dbReference type="Gene3D" id="3.10.20.30">
    <property type="match status" value="1"/>
</dbReference>
<dbReference type="Pfam" id="PF00111">
    <property type="entry name" value="Fer2"/>
    <property type="match status" value="1"/>
</dbReference>
<organism evidence="7 8">
    <name type="scientific">Microvirga brassicacearum</name>
    <dbReference type="NCBI Taxonomy" id="2580413"/>
    <lineage>
        <taxon>Bacteria</taxon>
        <taxon>Pseudomonadati</taxon>
        <taxon>Pseudomonadota</taxon>
        <taxon>Alphaproteobacteria</taxon>
        <taxon>Hyphomicrobiales</taxon>
        <taxon>Methylobacteriaceae</taxon>
        <taxon>Microvirga</taxon>
    </lineage>
</organism>
<dbReference type="GO" id="GO:0051536">
    <property type="term" value="F:iron-sulfur cluster binding"/>
    <property type="evidence" value="ECO:0007669"/>
    <property type="project" value="InterPro"/>
</dbReference>
<dbReference type="GO" id="GO:0005886">
    <property type="term" value="C:plasma membrane"/>
    <property type="evidence" value="ECO:0007669"/>
    <property type="project" value="UniProtKB-SubCell"/>
</dbReference>
<protein>
    <submittedName>
        <fullName evidence="7">Adenylate/guanylate cyclase domain-containing protein</fullName>
    </submittedName>
</protein>
<feature type="domain" description="2Fe-2S ferredoxin-type" evidence="6">
    <location>
        <begin position="256"/>
        <end position="351"/>
    </location>
</feature>
<sequence>MSRRRPKAYPGPSHVDRTISLRDVRLVSGLVLGAFLLTHFSNHALGLFSIDAMESGRRVFNLLWRNPVGSALLYGSLFLHFALALEALFKRRTLRMPVKEAAQLVLGLSLPFLLIPHVVATRIDYSLTARDLGYPDVIRSLWIQNPENGVRQALALLIAWLHGCLGVYFWVRAKDWFPRYAMLLYTGALLVPVLALLGFAEAGKQFTSDPARFALSSTSVADLLAEINVGLYLAFACLIGAVLAARGMRAYRNLSTRVRVIYPGHQVVTIPRGFSVLEGSRIAGIPHQSACGGRGRCSTCRVRVIAGLDVQPTPTAQELTTLARIKAGPDIRLACQLRPVHGLSVVPVLSAARAKQMDRIGDSHVARGTEHELAVLFCDLRGFTRLTEHRLPFDTVFILNRYFEIVGKAVEDTGGHLDKFIGDGALALFGLTTTPEQAANRAFDAALRIVKGVEGLNVSFASELEHPLQVVIGLHAGPAVVGEMGYGQARGLTAVGDTINSASRLENLAKELGVELVISDELARRARLDLSRYERRTVTVRGRAAPIDAWIVNHASEVTLGE</sequence>
<dbReference type="InterPro" id="IPR029787">
    <property type="entry name" value="Nucleotide_cyclase"/>
</dbReference>
<evidence type="ECO:0000259" key="5">
    <source>
        <dbReference type="PROSITE" id="PS50125"/>
    </source>
</evidence>
<dbReference type="Gene3D" id="3.30.70.1230">
    <property type="entry name" value="Nucleotide cyclase"/>
    <property type="match status" value="1"/>
</dbReference>
<name>A0A5N3P9I0_9HYPH</name>
<dbReference type="CDD" id="cd00207">
    <property type="entry name" value="fer2"/>
    <property type="match status" value="1"/>
</dbReference>
<dbReference type="SMART" id="SM00044">
    <property type="entry name" value="CYCc"/>
    <property type="match status" value="1"/>
</dbReference>
<keyword evidence="4" id="KW-1133">Transmembrane helix</keyword>
<keyword evidence="2" id="KW-1003">Cell membrane</keyword>
<feature type="transmembrane region" description="Helical" evidence="4">
    <location>
        <begin position="26"/>
        <end position="48"/>
    </location>
</feature>
<dbReference type="InterPro" id="IPR012675">
    <property type="entry name" value="Beta-grasp_dom_sf"/>
</dbReference>
<comment type="caution">
    <text evidence="7">The sequence shown here is derived from an EMBL/GenBank/DDBJ whole genome shotgun (WGS) entry which is preliminary data.</text>
</comment>
<evidence type="ECO:0000259" key="6">
    <source>
        <dbReference type="PROSITE" id="PS51085"/>
    </source>
</evidence>
<dbReference type="InterPro" id="IPR001054">
    <property type="entry name" value="A/G_cyclase"/>
</dbReference>
<feature type="transmembrane region" description="Helical" evidence="4">
    <location>
        <begin position="153"/>
        <end position="171"/>
    </location>
</feature>
<dbReference type="EMBL" id="VCMV01000021">
    <property type="protein sequence ID" value="KAB0266394.1"/>
    <property type="molecule type" value="Genomic_DNA"/>
</dbReference>
<proteinExistence type="predicted"/>
<keyword evidence="4" id="KW-0812">Transmembrane</keyword>
<dbReference type="GO" id="GO:0006171">
    <property type="term" value="P:cAMP biosynthetic process"/>
    <property type="evidence" value="ECO:0007669"/>
    <property type="project" value="TreeGrafter"/>
</dbReference>
<dbReference type="PROSITE" id="PS50125">
    <property type="entry name" value="GUANYLATE_CYCLASE_2"/>
    <property type="match status" value="1"/>
</dbReference>
<dbReference type="OrthoDB" id="341967at2"/>
<dbReference type="CDD" id="cd07302">
    <property type="entry name" value="CHD"/>
    <property type="match status" value="1"/>
</dbReference>
<dbReference type="RefSeq" id="WP_150945312.1">
    <property type="nucleotide sequence ID" value="NZ_VCMV01000021.1"/>
</dbReference>
<gene>
    <name evidence="7" type="ORF">FEZ63_13560</name>
</gene>
<evidence type="ECO:0000256" key="2">
    <source>
        <dbReference type="ARBA" id="ARBA00022475"/>
    </source>
</evidence>
<dbReference type="InterPro" id="IPR036010">
    <property type="entry name" value="2Fe-2S_ferredoxin-like_sf"/>
</dbReference>
<dbReference type="PANTHER" id="PTHR43081:SF17">
    <property type="entry name" value="BLL5647 PROTEIN"/>
    <property type="match status" value="1"/>
</dbReference>
<dbReference type="PROSITE" id="PS51085">
    <property type="entry name" value="2FE2S_FER_2"/>
    <property type="match status" value="1"/>
</dbReference>
<feature type="transmembrane region" description="Helical" evidence="4">
    <location>
        <begin position="68"/>
        <end position="89"/>
    </location>
</feature>
<dbReference type="SUPFAM" id="SSF54292">
    <property type="entry name" value="2Fe-2S ferredoxin-like"/>
    <property type="match status" value="1"/>
</dbReference>
<dbReference type="SUPFAM" id="SSF55073">
    <property type="entry name" value="Nucleotide cyclase"/>
    <property type="match status" value="1"/>
</dbReference>
<dbReference type="GO" id="GO:0035556">
    <property type="term" value="P:intracellular signal transduction"/>
    <property type="evidence" value="ECO:0007669"/>
    <property type="project" value="InterPro"/>
</dbReference>
<dbReference type="PANTHER" id="PTHR43081">
    <property type="entry name" value="ADENYLATE CYCLASE, TERMINAL-DIFFERENTIATION SPECIFIC-RELATED"/>
    <property type="match status" value="1"/>
</dbReference>
<evidence type="ECO:0000256" key="4">
    <source>
        <dbReference type="SAM" id="Phobius"/>
    </source>
</evidence>